<feature type="chain" id="PRO_5040969437" evidence="1">
    <location>
        <begin position="25"/>
        <end position="112"/>
    </location>
</feature>
<accession>A0A9W4XER4</accession>
<keyword evidence="1" id="KW-0732">Signal</keyword>
<name>A0A9W4XER4_9PLEO</name>
<reference evidence="2" key="1">
    <citation type="submission" date="2023-01" db="EMBL/GenBank/DDBJ databases">
        <authorList>
            <person name="Van Ghelder C."/>
            <person name="Rancurel C."/>
        </authorList>
    </citation>
    <scope>NUCLEOTIDE SEQUENCE</scope>
    <source>
        <strain evidence="2">CNCM I-4278</strain>
    </source>
</reference>
<comment type="caution">
    <text evidence="2">The sequence shown here is derived from an EMBL/GenBank/DDBJ whole genome shotgun (WGS) entry which is preliminary data.</text>
</comment>
<proteinExistence type="predicted"/>
<keyword evidence="3" id="KW-1185">Reference proteome</keyword>
<gene>
    <name evidence="2" type="ORF">PDIGIT_LOCUS2070</name>
</gene>
<evidence type="ECO:0000313" key="3">
    <source>
        <dbReference type="Proteomes" id="UP001152607"/>
    </source>
</evidence>
<dbReference type="AlphaFoldDB" id="A0A9W4XER4"/>
<sequence>MNESTRSHPFFHLCGSSVLLCCLSCPESLFLTHSFTQSDCERDMNLQYNRMEGVNCRWRGVPLSTMSISTQVHSVVLFIRPSQPSTSTIIAASPYNQAFKPSTNVSVNTASS</sequence>
<organism evidence="2 3">
    <name type="scientific">Periconia digitata</name>
    <dbReference type="NCBI Taxonomy" id="1303443"/>
    <lineage>
        <taxon>Eukaryota</taxon>
        <taxon>Fungi</taxon>
        <taxon>Dikarya</taxon>
        <taxon>Ascomycota</taxon>
        <taxon>Pezizomycotina</taxon>
        <taxon>Dothideomycetes</taxon>
        <taxon>Pleosporomycetidae</taxon>
        <taxon>Pleosporales</taxon>
        <taxon>Massarineae</taxon>
        <taxon>Periconiaceae</taxon>
        <taxon>Periconia</taxon>
    </lineage>
</organism>
<protein>
    <submittedName>
        <fullName evidence="2">Uncharacterized protein</fullName>
    </submittedName>
</protein>
<dbReference type="Proteomes" id="UP001152607">
    <property type="component" value="Unassembled WGS sequence"/>
</dbReference>
<feature type="signal peptide" evidence="1">
    <location>
        <begin position="1"/>
        <end position="24"/>
    </location>
</feature>
<evidence type="ECO:0000313" key="2">
    <source>
        <dbReference type="EMBL" id="CAI6279982.1"/>
    </source>
</evidence>
<dbReference type="EMBL" id="CAOQHR010000001">
    <property type="protein sequence ID" value="CAI6279982.1"/>
    <property type="molecule type" value="Genomic_DNA"/>
</dbReference>
<evidence type="ECO:0000256" key="1">
    <source>
        <dbReference type="SAM" id="SignalP"/>
    </source>
</evidence>